<gene>
    <name evidence="1" type="ORF">X907_1824</name>
</gene>
<organism evidence="1 2">
    <name type="scientific">Glycocaulis alkaliphilus</name>
    <dbReference type="NCBI Taxonomy" id="1434191"/>
    <lineage>
        <taxon>Bacteria</taxon>
        <taxon>Pseudomonadati</taxon>
        <taxon>Pseudomonadota</taxon>
        <taxon>Alphaproteobacteria</taxon>
        <taxon>Maricaulales</taxon>
        <taxon>Maricaulaceae</taxon>
        <taxon>Glycocaulis</taxon>
    </lineage>
</organism>
<evidence type="ECO:0000313" key="1">
    <source>
        <dbReference type="EMBL" id="AZU04353.1"/>
    </source>
</evidence>
<proteinExistence type="predicted"/>
<accession>A0A3T0EA85</accession>
<evidence type="ECO:0000313" key="2">
    <source>
        <dbReference type="Proteomes" id="UP000286954"/>
    </source>
</evidence>
<dbReference type="AlphaFoldDB" id="A0A3T0EA85"/>
<protein>
    <submittedName>
        <fullName evidence="1">Uncharacterized protein</fullName>
    </submittedName>
</protein>
<keyword evidence="2" id="KW-1185">Reference proteome</keyword>
<dbReference type="Proteomes" id="UP000286954">
    <property type="component" value="Chromosome"/>
</dbReference>
<dbReference type="KEGG" id="gak:X907_1824"/>
<sequence length="152" mass="16358">MIFIGFAVWTSLLLTGRNPLPFPDFGSRIYSASSPEAKEVVVEILRRHGVYERFQVNTDGVLRSIMMDGTIINHPTPEVFERVGSAAACIGLVSNDPETSAAEAAALLRDAGFSGEVLLDAEPGLPIAFVLTDALNGSCLNFRPHITQMPSP</sequence>
<dbReference type="EMBL" id="CP018911">
    <property type="protein sequence ID" value="AZU04353.1"/>
    <property type="molecule type" value="Genomic_DNA"/>
</dbReference>
<reference evidence="1 2" key="1">
    <citation type="submission" date="2016-12" db="EMBL/GenBank/DDBJ databases">
        <title>The genome of dimorphic prosthecate Glycocaulis alkaliphilus 6b-8t, isolated from crude oil dictates its adaptability in petroleum environments.</title>
        <authorList>
            <person name="Wu X.-L."/>
            <person name="Geng S."/>
        </authorList>
    </citation>
    <scope>NUCLEOTIDE SEQUENCE [LARGE SCALE GENOMIC DNA]</scope>
    <source>
        <strain evidence="1 2">6B-8</strain>
    </source>
</reference>
<name>A0A3T0EA85_9PROT</name>